<dbReference type="Pfam" id="PF13975">
    <property type="entry name" value="gag-asp_proteas"/>
    <property type="match status" value="1"/>
</dbReference>
<evidence type="ECO:0000313" key="5">
    <source>
        <dbReference type="Proteomes" id="UP000054107"/>
    </source>
</evidence>
<gene>
    <name evidence="4" type="primary">PARPA_11340.1 scaffold 43735</name>
</gene>
<dbReference type="SUPFAM" id="SSF50630">
    <property type="entry name" value="Acid proteases"/>
    <property type="match status" value="1"/>
</dbReference>
<dbReference type="GO" id="GO:0008270">
    <property type="term" value="F:zinc ion binding"/>
    <property type="evidence" value="ECO:0007669"/>
    <property type="project" value="UniProtKB-KW"/>
</dbReference>
<evidence type="ECO:0000256" key="2">
    <source>
        <dbReference type="SAM" id="MobiDB-lite"/>
    </source>
</evidence>
<dbReference type="STRING" id="35722.A0A0B7NEW6"/>
<dbReference type="InterPro" id="IPR021109">
    <property type="entry name" value="Peptidase_aspartic_dom_sf"/>
</dbReference>
<dbReference type="AlphaFoldDB" id="A0A0B7NEW6"/>
<feature type="domain" description="CCHC-type" evidence="3">
    <location>
        <begin position="306"/>
        <end position="320"/>
    </location>
</feature>
<keyword evidence="5" id="KW-1185">Reference proteome</keyword>
<dbReference type="Gene3D" id="3.10.10.10">
    <property type="entry name" value="HIV Type 1 Reverse Transcriptase, subunit A, domain 1"/>
    <property type="match status" value="1"/>
</dbReference>
<dbReference type="OrthoDB" id="2292125at2759"/>
<keyword evidence="1" id="KW-0862">Zinc</keyword>
<proteinExistence type="predicted"/>
<dbReference type="SMART" id="SM00343">
    <property type="entry name" value="ZnF_C2HC"/>
    <property type="match status" value="1"/>
</dbReference>
<dbReference type="Pfam" id="PF00098">
    <property type="entry name" value="zf-CCHC"/>
    <property type="match status" value="1"/>
</dbReference>
<evidence type="ECO:0000313" key="4">
    <source>
        <dbReference type="EMBL" id="CEP17051.1"/>
    </source>
</evidence>
<protein>
    <recommendedName>
        <fullName evidence="3">CCHC-type domain-containing protein</fullName>
    </recommendedName>
</protein>
<accession>A0A0B7NEW6</accession>
<evidence type="ECO:0000259" key="3">
    <source>
        <dbReference type="PROSITE" id="PS50158"/>
    </source>
</evidence>
<feature type="region of interest" description="Disordered" evidence="2">
    <location>
        <begin position="370"/>
        <end position="393"/>
    </location>
</feature>
<reference evidence="4 5" key="1">
    <citation type="submission" date="2014-09" db="EMBL/GenBank/DDBJ databases">
        <authorList>
            <person name="Ellenberger Sabrina"/>
        </authorList>
    </citation>
    <scope>NUCLEOTIDE SEQUENCE [LARGE SCALE GENOMIC DNA]</scope>
    <source>
        <strain evidence="4 5">CBS 412.66</strain>
    </source>
</reference>
<dbReference type="SUPFAM" id="SSF56672">
    <property type="entry name" value="DNA/RNA polymerases"/>
    <property type="match status" value="1"/>
</dbReference>
<dbReference type="CDD" id="cd00303">
    <property type="entry name" value="retropepsin_like"/>
    <property type="match status" value="1"/>
</dbReference>
<name>A0A0B7NEW6_9FUNG</name>
<dbReference type="SUPFAM" id="SSF57756">
    <property type="entry name" value="Retrovirus zinc finger-like domains"/>
    <property type="match status" value="1"/>
</dbReference>
<keyword evidence="1" id="KW-0863">Zinc-finger</keyword>
<dbReference type="PROSITE" id="PS50158">
    <property type="entry name" value="ZF_CCHC"/>
    <property type="match status" value="1"/>
</dbReference>
<dbReference type="EMBL" id="LN733547">
    <property type="protein sequence ID" value="CEP17051.1"/>
    <property type="molecule type" value="Genomic_DNA"/>
</dbReference>
<dbReference type="Proteomes" id="UP000054107">
    <property type="component" value="Unassembled WGS sequence"/>
</dbReference>
<dbReference type="Gene3D" id="2.40.70.10">
    <property type="entry name" value="Acid Proteases"/>
    <property type="match status" value="1"/>
</dbReference>
<dbReference type="Gene3D" id="4.10.60.10">
    <property type="entry name" value="Zinc finger, CCHC-type"/>
    <property type="match status" value="1"/>
</dbReference>
<organism evidence="4 5">
    <name type="scientific">Parasitella parasitica</name>
    <dbReference type="NCBI Taxonomy" id="35722"/>
    <lineage>
        <taxon>Eukaryota</taxon>
        <taxon>Fungi</taxon>
        <taxon>Fungi incertae sedis</taxon>
        <taxon>Mucoromycota</taxon>
        <taxon>Mucoromycotina</taxon>
        <taxon>Mucoromycetes</taxon>
        <taxon>Mucorales</taxon>
        <taxon>Mucorineae</taxon>
        <taxon>Mucoraceae</taxon>
        <taxon>Parasitella</taxon>
    </lineage>
</organism>
<dbReference type="InterPro" id="IPR001878">
    <property type="entry name" value="Znf_CCHC"/>
</dbReference>
<dbReference type="GO" id="GO:0003676">
    <property type="term" value="F:nucleic acid binding"/>
    <property type="evidence" value="ECO:0007669"/>
    <property type="project" value="InterPro"/>
</dbReference>
<evidence type="ECO:0000256" key="1">
    <source>
        <dbReference type="PROSITE-ProRule" id="PRU00047"/>
    </source>
</evidence>
<sequence length="980" mass="110174">MTEETPYLEPDTQRTPEMQSYYITGETNSKVPPKFSGIGFSPAEDPPKFLEDFRETAVWNNWVQVHRKKELFMRCLAGYARDWYLSEVIERPDYHNLPFESLNHTSTTISSLFQEKFVTAQWFEFYEETFEARKQTSTESATHYVCTKKALYKKANLTSLLDKTEKQLVKKIRKGLLPHLQTLCVQTERNPYATKDAKSIDSYAKLEQLLSWAEQDINKAARTPKAGVHETKEPKAVTVNNVTDSQPSDAFEKVVLAKLEKIASEVASSKELLTKHEKQLKTLSVAQTSPELRTSKGGGNRFAKSKCYNCHQYGHIAVDCTLPCICGSTKHISMNWLPTNSGVMEPTNLNPDNPMSSNVILTEESQNVNAISGEEKQNKTSVPLPTKEESRKSAEAIKVTLLKNLEKARAAKAEYKRLDDEAMARGEMPASILRKQAAAQTKAMKTRNVMPMAGPSLSTESSMSTESSYAKGTLQLLQGLHVNIPVVQLMRVSPEPRVKSTRTTDEDMEVDINHLQLDISIQANAMGPISLQSVIAMVQGVPLEFLIDGGAMISLIPMQVVKDLKLVDAIMPTSKIVRYGDGVAETPVGLIKLTLVLSEAVEITHTFCITKSAKTPLIIGMDFLKLANCLPDQRRQVLLFRDDQDEVCYKVVTHEGVGLLQDYKHYIPEGVEPEESEPLVLPVRVGQDVKNPNLLELRSEYDWTFKPGDTSLLMLDLKTNAAIWTESKVLQPERALWLDRGLYVLPTVLFNSIHDTWAVIMMNGLKEASTIKAGTLLGRLYSIQSSVPVEVEVIQQLEEVVEYLTGIFVNLPIHETRTQAPSMFEGPVYHPIVQEIQELTRVNSVQQYWGVHSVNMVEGPEQEMQFDISDEFTAEQKRILLGILRKYQSVFATFLKQVGKLNTNPYEIQSKKDAVTVKVAPRMIPHDAQEWFKDYLGQLLELGLIEPCSGPWAAGVVLVPTDAERRAPRRRKATLMRKTL</sequence>
<keyword evidence="1" id="KW-0479">Metal-binding</keyword>
<dbReference type="InterPro" id="IPR043502">
    <property type="entry name" value="DNA/RNA_pol_sf"/>
</dbReference>
<dbReference type="InterPro" id="IPR036875">
    <property type="entry name" value="Znf_CCHC_sf"/>
</dbReference>